<protein>
    <submittedName>
        <fullName evidence="2">Uncharacterized protein</fullName>
    </submittedName>
</protein>
<sequence>MEVVALGVRDAQPRGEQGTDGGLARPRDAHHDDDLGGSHYCLAVFLDIRRHCGVATLKPIRYDEFKRV</sequence>
<evidence type="ECO:0000313" key="3">
    <source>
        <dbReference type="Proteomes" id="UP000646738"/>
    </source>
</evidence>
<feature type="region of interest" description="Disordered" evidence="1">
    <location>
        <begin position="1"/>
        <end position="30"/>
    </location>
</feature>
<evidence type="ECO:0000313" key="2">
    <source>
        <dbReference type="EMBL" id="GHI51371.1"/>
    </source>
</evidence>
<reference evidence="3" key="1">
    <citation type="submission" date="2023-07" db="EMBL/GenBank/DDBJ databases">
        <title>Whole genome shotgun sequence of Streptomyces achromogenes subsp. rubradiris NBRC 14000.</title>
        <authorList>
            <person name="Komaki H."/>
            <person name="Tamura T."/>
        </authorList>
    </citation>
    <scope>NUCLEOTIDE SEQUENCE [LARGE SCALE GENOMIC DNA]</scope>
    <source>
        <strain evidence="3">NBRC 14000</strain>
    </source>
</reference>
<dbReference type="EMBL" id="BNEA01000001">
    <property type="protein sequence ID" value="GHI51371.1"/>
    <property type="molecule type" value="Genomic_DNA"/>
</dbReference>
<evidence type="ECO:0000256" key="1">
    <source>
        <dbReference type="SAM" id="MobiDB-lite"/>
    </source>
</evidence>
<name>A0ABQ3R687_STRRR</name>
<gene>
    <name evidence="2" type="ORF">Srubr_12170</name>
</gene>
<keyword evidence="3" id="KW-1185">Reference proteome</keyword>
<organism evidence="2 3">
    <name type="scientific">Streptomyces rubradiris</name>
    <name type="common">Streptomyces achromogenes subsp. rubradiris</name>
    <dbReference type="NCBI Taxonomy" id="285531"/>
    <lineage>
        <taxon>Bacteria</taxon>
        <taxon>Bacillati</taxon>
        <taxon>Actinomycetota</taxon>
        <taxon>Actinomycetes</taxon>
        <taxon>Kitasatosporales</taxon>
        <taxon>Streptomycetaceae</taxon>
        <taxon>Streptomyces</taxon>
    </lineage>
</organism>
<proteinExistence type="predicted"/>
<dbReference type="Proteomes" id="UP000646738">
    <property type="component" value="Unassembled WGS sequence"/>
</dbReference>
<accession>A0ABQ3R687</accession>
<comment type="caution">
    <text evidence="2">The sequence shown here is derived from an EMBL/GenBank/DDBJ whole genome shotgun (WGS) entry which is preliminary data.</text>
</comment>